<accession>A0A852UNA8</accession>
<comment type="caution">
    <text evidence="1">The sequence shown here is derived from an EMBL/GenBank/DDBJ whole genome shotgun (WGS) entry which is preliminary data.</text>
</comment>
<organism evidence="1 2">
    <name type="scientific">Streptosporangium sandarakinum</name>
    <dbReference type="NCBI Taxonomy" id="1260955"/>
    <lineage>
        <taxon>Bacteria</taxon>
        <taxon>Bacillati</taxon>
        <taxon>Actinomycetota</taxon>
        <taxon>Actinomycetes</taxon>
        <taxon>Streptosporangiales</taxon>
        <taxon>Streptosporangiaceae</taxon>
        <taxon>Streptosporangium</taxon>
    </lineage>
</organism>
<evidence type="ECO:0000313" key="2">
    <source>
        <dbReference type="Proteomes" id="UP000576393"/>
    </source>
</evidence>
<keyword evidence="2" id="KW-1185">Reference proteome</keyword>
<dbReference type="EMBL" id="JACCCO010000001">
    <property type="protein sequence ID" value="NYF38847.1"/>
    <property type="molecule type" value="Genomic_DNA"/>
</dbReference>
<gene>
    <name evidence="1" type="ORF">HDA43_001006</name>
</gene>
<dbReference type="Proteomes" id="UP000576393">
    <property type="component" value="Unassembled WGS sequence"/>
</dbReference>
<protein>
    <submittedName>
        <fullName evidence="1">Uncharacterized protein</fullName>
    </submittedName>
</protein>
<name>A0A852UNA8_9ACTN</name>
<reference evidence="1 2" key="1">
    <citation type="submission" date="2020-07" db="EMBL/GenBank/DDBJ databases">
        <title>Sequencing the genomes of 1000 actinobacteria strains.</title>
        <authorList>
            <person name="Klenk H.-P."/>
        </authorList>
    </citation>
    <scope>NUCLEOTIDE SEQUENCE [LARGE SCALE GENOMIC DNA]</scope>
    <source>
        <strain evidence="1 2">DSM 45763</strain>
    </source>
</reference>
<dbReference type="AlphaFoldDB" id="A0A852UNA8"/>
<proteinExistence type="predicted"/>
<dbReference type="RefSeq" id="WP_179818541.1">
    <property type="nucleotide sequence ID" value="NZ_JACCCO010000001.1"/>
</dbReference>
<sequence length="268" mass="27939">MRVPTEQRVPAERRAVLAGILTMAGAALVTGASPSPAPRDPWPGDSVTVRGEHSVVIGHRVPPSRLADLAARADRARRTVLEVWGPVRAVVLFPADDAEAAALAGAAPAAVAGLAALADAGRVIVLPSGYARLSGPGRDVVLAHELTHVATGATRGGRVPVWLSEGFADYVGYRDAGIATATAAAELAAEVREGRLPARLPGPADFAAGAPRRAQAYEEAWLACRYVAQRYGERALVRLYGSDVGGVPGMSPAEFTAGWRDHLRRELG</sequence>
<evidence type="ECO:0000313" key="1">
    <source>
        <dbReference type="EMBL" id="NYF38847.1"/>
    </source>
</evidence>